<dbReference type="InterPro" id="IPR038570">
    <property type="entry name" value="HicA_sf"/>
</dbReference>
<dbReference type="Pfam" id="PF07927">
    <property type="entry name" value="HicA_toxin"/>
    <property type="match status" value="1"/>
</dbReference>
<evidence type="ECO:0000256" key="4">
    <source>
        <dbReference type="ARBA" id="ARBA00022759"/>
    </source>
</evidence>
<dbReference type="InterPro" id="IPR012933">
    <property type="entry name" value="HicA_mRNA_interferase"/>
</dbReference>
<evidence type="ECO:0000256" key="6">
    <source>
        <dbReference type="ARBA" id="ARBA00022884"/>
    </source>
</evidence>
<comment type="similarity">
    <text evidence="1">Belongs to the HicA mRNA interferase family.</text>
</comment>
<evidence type="ECO:0000256" key="3">
    <source>
        <dbReference type="ARBA" id="ARBA00022722"/>
    </source>
</evidence>
<keyword evidence="6" id="KW-0694">RNA-binding</keyword>
<gene>
    <name evidence="8" type="ORF">ACFQAV_07865</name>
</gene>
<dbReference type="SUPFAM" id="SSF54786">
    <property type="entry name" value="YcfA/nrd intein domain"/>
    <property type="match status" value="1"/>
</dbReference>
<name>A0ABW1RKW2_9LACO</name>
<protein>
    <submittedName>
        <fullName evidence="8">Type II toxin-antitoxin system HicA family toxin</fullName>
    </submittedName>
</protein>
<accession>A0ABW1RKW2</accession>
<evidence type="ECO:0000313" key="8">
    <source>
        <dbReference type="EMBL" id="MFC6176754.1"/>
    </source>
</evidence>
<evidence type="ECO:0000256" key="5">
    <source>
        <dbReference type="ARBA" id="ARBA00022801"/>
    </source>
</evidence>
<organism evidence="8 9">
    <name type="scientific">Companilactobacillus huachuanensis</name>
    <dbReference type="NCBI Taxonomy" id="2559914"/>
    <lineage>
        <taxon>Bacteria</taxon>
        <taxon>Bacillati</taxon>
        <taxon>Bacillota</taxon>
        <taxon>Bacilli</taxon>
        <taxon>Lactobacillales</taxon>
        <taxon>Lactobacillaceae</taxon>
        <taxon>Companilactobacillus</taxon>
    </lineage>
</organism>
<proteinExistence type="inferred from homology"/>
<keyword evidence="7" id="KW-0346">Stress response</keyword>
<keyword evidence="2" id="KW-1277">Toxin-antitoxin system</keyword>
<dbReference type="EMBL" id="JBHSSF010000019">
    <property type="protein sequence ID" value="MFC6176754.1"/>
    <property type="molecule type" value="Genomic_DNA"/>
</dbReference>
<evidence type="ECO:0000256" key="7">
    <source>
        <dbReference type="ARBA" id="ARBA00023016"/>
    </source>
</evidence>
<evidence type="ECO:0000256" key="1">
    <source>
        <dbReference type="ARBA" id="ARBA00006620"/>
    </source>
</evidence>
<dbReference type="Proteomes" id="UP001596288">
    <property type="component" value="Unassembled WGS sequence"/>
</dbReference>
<sequence length="63" mass="7491">MQHKVKDVLDLLNQHEFYEIRIIGDHHRLTNDHGKFVTVSYSRLKDNIPPKTYNYILKQAGLK</sequence>
<dbReference type="RefSeq" id="WP_137610218.1">
    <property type="nucleotide sequence ID" value="NZ_BJDF01000001.1"/>
</dbReference>
<keyword evidence="5" id="KW-0378">Hydrolase</keyword>
<evidence type="ECO:0000313" key="9">
    <source>
        <dbReference type="Proteomes" id="UP001596288"/>
    </source>
</evidence>
<evidence type="ECO:0000256" key="2">
    <source>
        <dbReference type="ARBA" id="ARBA00022649"/>
    </source>
</evidence>
<reference evidence="9" key="1">
    <citation type="journal article" date="2019" name="Int. J. Syst. Evol. Microbiol.">
        <title>The Global Catalogue of Microorganisms (GCM) 10K type strain sequencing project: providing services to taxonomists for standard genome sequencing and annotation.</title>
        <authorList>
            <consortium name="The Broad Institute Genomics Platform"/>
            <consortium name="The Broad Institute Genome Sequencing Center for Infectious Disease"/>
            <person name="Wu L."/>
            <person name="Ma J."/>
        </authorList>
    </citation>
    <scope>NUCLEOTIDE SEQUENCE [LARGE SCALE GENOMIC DNA]</scope>
    <source>
        <strain evidence="9">CCM 8927</strain>
    </source>
</reference>
<dbReference type="Gene3D" id="3.30.920.30">
    <property type="entry name" value="Hypothetical protein"/>
    <property type="match status" value="1"/>
</dbReference>
<keyword evidence="4" id="KW-0255">Endonuclease</keyword>
<comment type="caution">
    <text evidence="8">The sequence shown here is derived from an EMBL/GenBank/DDBJ whole genome shotgun (WGS) entry which is preliminary data.</text>
</comment>
<keyword evidence="9" id="KW-1185">Reference proteome</keyword>
<keyword evidence="3" id="KW-0540">Nuclease</keyword>